<dbReference type="CDD" id="cd12152">
    <property type="entry name" value="F1-ATPase_delta"/>
    <property type="match status" value="1"/>
</dbReference>
<dbReference type="InterPro" id="IPR036771">
    <property type="entry name" value="ATPsynth_dsu/esu_N"/>
</dbReference>
<dbReference type="InterPro" id="IPR001469">
    <property type="entry name" value="ATP_synth_F1_dsu/esu"/>
</dbReference>
<evidence type="ECO:0000313" key="17">
    <source>
        <dbReference type="EMBL" id="MEJ6348296.1"/>
    </source>
</evidence>
<keyword evidence="12" id="KW-1003">Cell membrane</keyword>
<evidence type="ECO:0000313" key="18">
    <source>
        <dbReference type="Proteomes" id="UP001377804"/>
    </source>
</evidence>
<keyword evidence="5 12" id="KW-0813">Transport</keyword>
<dbReference type="Proteomes" id="UP001377804">
    <property type="component" value="Unassembled WGS sequence"/>
</dbReference>
<keyword evidence="12" id="KW-0375">Hydrogen ion transport</keyword>
<comment type="subunit">
    <text evidence="12 13">F-type ATPases have 2 components, CF(1) - the catalytic core - and CF(0) - the membrane proton channel. CF(1) has five subunits: alpha(3), beta(3), gamma(1), delta(1), epsilon(1). CF(0) has three main subunits: a, b and c.</text>
</comment>
<dbReference type="NCBIfam" id="TIGR01216">
    <property type="entry name" value="ATP_synt_epsi"/>
    <property type="match status" value="1"/>
</dbReference>
<sequence length="142" mass="15779">MADNNIITVTVVTPYGIQYSHRAHMVSVKSIDGDLGIMANHEPIVAPLKISEVRVKRTDDTTHVDAIAVNGGFIEFQDNVATIVADGAERARDIDLSKAEQERSEAEKKLHEAETQHDIDQQRRAEVALKKAMNRINVSKHL</sequence>
<keyword evidence="8 12" id="KW-0139">CF(1)</keyword>
<evidence type="ECO:0000256" key="11">
    <source>
        <dbReference type="ARBA" id="ARBA00031795"/>
    </source>
</evidence>
<evidence type="ECO:0000256" key="14">
    <source>
        <dbReference type="SAM" id="MobiDB-lite"/>
    </source>
</evidence>
<evidence type="ECO:0000256" key="1">
    <source>
        <dbReference type="ARBA" id="ARBA00003543"/>
    </source>
</evidence>
<dbReference type="SUPFAM" id="SSF51344">
    <property type="entry name" value="Epsilon subunit of F1F0-ATP synthase N-terminal domain"/>
    <property type="match status" value="1"/>
</dbReference>
<keyword evidence="18" id="KW-1185">Reference proteome</keyword>
<comment type="subcellular location">
    <subcellularLocation>
        <location evidence="12">Cell membrane</location>
        <topology evidence="12">Peripheral membrane protein</topology>
    </subcellularLocation>
    <subcellularLocation>
        <location evidence="2">Endomembrane system</location>
        <topology evidence="2">Peripheral membrane protein</topology>
    </subcellularLocation>
</comment>
<evidence type="ECO:0000256" key="10">
    <source>
        <dbReference type="ARBA" id="ARBA00030215"/>
    </source>
</evidence>
<dbReference type="InterPro" id="IPR020547">
    <property type="entry name" value="ATP_synth_F1_esu_C"/>
</dbReference>
<name>A0ABU8SFZ0_9LACO</name>
<keyword evidence="7 12" id="KW-0472">Membrane</keyword>
<dbReference type="NCBIfam" id="NF001846">
    <property type="entry name" value="PRK00571.1-3"/>
    <property type="match status" value="1"/>
</dbReference>
<dbReference type="Pfam" id="PF02823">
    <property type="entry name" value="ATP-synt_DE_N"/>
    <property type="match status" value="1"/>
</dbReference>
<evidence type="ECO:0000259" key="16">
    <source>
        <dbReference type="Pfam" id="PF02823"/>
    </source>
</evidence>
<comment type="similarity">
    <text evidence="3 12 13">Belongs to the ATPase epsilon chain family.</text>
</comment>
<organism evidence="17 18">
    <name type="scientific">Holzapfeliella saturejae</name>
    <dbReference type="NCBI Taxonomy" id="3082953"/>
    <lineage>
        <taxon>Bacteria</taxon>
        <taxon>Bacillati</taxon>
        <taxon>Bacillota</taxon>
        <taxon>Bacilli</taxon>
        <taxon>Lactobacillales</taxon>
        <taxon>Lactobacillaceae</taxon>
        <taxon>Holzapfeliella</taxon>
    </lineage>
</organism>
<evidence type="ECO:0000256" key="9">
    <source>
        <dbReference type="ARBA" id="ARBA00023310"/>
    </source>
</evidence>
<keyword evidence="9 12" id="KW-0066">ATP synthesis</keyword>
<proteinExistence type="inferred from homology"/>
<evidence type="ECO:0000256" key="4">
    <source>
        <dbReference type="ARBA" id="ARBA00014480"/>
    </source>
</evidence>
<dbReference type="RefSeq" id="WP_339969339.1">
    <property type="nucleotide sequence ID" value="NZ_JAWMWG010000001.1"/>
</dbReference>
<evidence type="ECO:0000256" key="8">
    <source>
        <dbReference type="ARBA" id="ARBA00023196"/>
    </source>
</evidence>
<gene>
    <name evidence="12" type="primary">atpC</name>
    <name evidence="17" type="ORF">R4Y45_03530</name>
</gene>
<feature type="domain" description="ATP synthase epsilon subunit C-terminal" evidence="15">
    <location>
        <begin position="93"/>
        <end position="140"/>
    </location>
</feature>
<dbReference type="InterPro" id="IPR020546">
    <property type="entry name" value="ATP_synth_F1_dsu/esu_N"/>
</dbReference>
<protein>
    <recommendedName>
        <fullName evidence="4 12">ATP synthase epsilon chain</fullName>
    </recommendedName>
    <alternativeName>
        <fullName evidence="11 12">ATP synthase F1 sector epsilon subunit</fullName>
    </alternativeName>
    <alternativeName>
        <fullName evidence="10 12">F-ATPase epsilon subunit</fullName>
    </alternativeName>
</protein>
<feature type="region of interest" description="Disordered" evidence="14">
    <location>
        <begin position="95"/>
        <end position="120"/>
    </location>
</feature>
<comment type="caution">
    <text evidence="17">The sequence shown here is derived from an EMBL/GenBank/DDBJ whole genome shotgun (WGS) entry which is preliminary data.</text>
</comment>
<dbReference type="PANTHER" id="PTHR13822">
    <property type="entry name" value="ATP SYNTHASE DELTA/EPSILON CHAIN"/>
    <property type="match status" value="1"/>
</dbReference>
<accession>A0ABU8SFZ0</accession>
<dbReference type="HAMAP" id="MF_00530">
    <property type="entry name" value="ATP_synth_epsil_bac"/>
    <property type="match status" value="1"/>
</dbReference>
<dbReference type="EMBL" id="JAWMWG010000001">
    <property type="protein sequence ID" value="MEJ6348296.1"/>
    <property type="molecule type" value="Genomic_DNA"/>
</dbReference>
<evidence type="ECO:0000256" key="5">
    <source>
        <dbReference type="ARBA" id="ARBA00022448"/>
    </source>
</evidence>
<comment type="function">
    <text evidence="1 12">Produces ATP from ADP in the presence of a proton gradient across the membrane.</text>
</comment>
<evidence type="ECO:0000256" key="13">
    <source>
        <dbReference type="RuleBase" id="RU003656"/>
    </source>
</evidence>
<evidence type="ECO:0000256" key="3">
    <source>
        <dbReference type="ARBA" id="ARBA00005712"/>
    </source>
</evidence>
<dbReference type="Pfam" id="PF00401">
    <property type="entry name" value="ATP-synt_DE"/>
    <property type="match status" value="1"/>
</dbReference>
<evidence type="ECO:0000259" key="15">
    <source>
        <dbReference type="Pfam" id="PF00401"/>
    </source>
</evidence>
<evidence type="ECO:0000256" key="2">
    <source>
        <dbReference type="ARBA" id="ARBA00004184"/>
    </source>
</evidence>
<dbReference type="Gene3D" id="2.60.15.10">
    <property type="entry name" value="F0F1 ATP synthase delta/epsilon subunit, N-terminal"/>
    <property type="match status" value="1"/>
</dbReference>
<keyword evidence="6 12" id="KW-0406">Ion transport</keyword>
<evidence type="ECO:0000256" key="6">
    <source>
        <dbReference type="ARBA" id="ARBA00023065"/>
    </source>
</evidence>
<reference evidence="17 18" key="1">
    <citation type="submission" date="2023-10" db="EMBL/GenBank/DDBJ databases">
        <title>Holzapfeliella saturejae sp. nov. isolated from Satureja montana flowers.</title>
        <authorList>
            <person name="Alcantara C."/>
            <person name="Zuniga M."/>
            <person name="Landete J.M."/>
            <person name="Monedero V."/>
        </authorList>
    </citation>
    <scope>NUCLEOTIDE SEQUENCE [LARGE SCALE GENOMIC DNA]</scope>
    <source>
        <strain evidence="17 18">He02</strain>
    </source>
</reference>
<dbReference type="Gene3D" id="1.20.5.440">
    <property type="entry name" value="ATP synthase delta/epsilon subunit, C-terminal domain"/>
    <property type="match status" value="1"/>
</dbReference>
<evidence type="ECO:0000256" key="12">
    <source>
        <dbReference type="HAMAP-Rule" id="MF_00530"/>
    </source>
</evidence>
<feature type="domain" description="ATP synthase F1 complex delta/epsilon subunit N-terminal" evidence="16">
    <location>
        <begin position="8"/>
        <end position="88"/>
    </location>
</feature>
<evidence type="ECO:0000256" key="7">
    <source>
        <dbReference type="ARBA" id="ARBA00023136"/>
    </source>
</evidence>
<dbReference type="PANTHER" id="PTHR13822:SF10">
    <property type="entry name" value="ATP SYNTHASE EPSILON CHAIN, CHLOROPLASTIC"/>
    <property type="match status" value="1"/>
</dbReference>